<sequence length="91" mass="10747">MFWVCKYHREGKKGVSRRFDWLIWAACHAHLFELLLSTNMYVDHITRLVPFKLRQLDVTGGPSAPITVAWLRSFSLTMIHTHMYFARSLTH</sequence>
<name>A0A016SVL1_9BILA</name>
<dbReference type="Proteomes" id="UP000024635">
    <property type="component" value="Unassembled WGS sequence"/>
</dbReference>
<gene>
    <name evidence="1" type="primary">Acey_s0171.g293</name>
    <name evidence="1" type="ORF">Y032_0171g293</name>
</gene>
<dbReference type="EMBL" id="JARK01001507">
    <property type="protein sequence ID" value="EYB94442.1"/>
    <property type="molecule type" value="Genomic_DNA"/>
</dbReference>
<reference evidence="2" key="1">
    <citation type="journal article" date="2015" name="Nat. Genet.">
        <title>The genome and transcriptome of the zoonotic hookworm Ancylostoma ceylanicum identify infection-specific gene families.</title>
        <authorList>
            <person name="Schwarz E.M."/>
            <person name="Hu Y."/>
            <person name="Antoshechkin I."/>
            <person name="Miller M.M."/>
            <person name="Sternberg P.W."/>
            <person name="Aroian R.V."/>
        </authorList>
    </citation>
    <scope>NUCLEOTIDE SEQUENCE</scope>
    <source>
        <strain evidence="2">HY135</strain>
    </source>
</reference>
<dbReference type="AlphaFoldDB" id="A0A016SVL1"/>
<protein>
    <submittedName>
        <fullName evidence="1">Uncharacterized protein</fullName>
    </submittedName>
</protein>
<evidence type="ECO:0000313" key="2">
    <source>
        <dbReference type="Proteomes" id="UP000024635"/>
    </source>
</evidence>
<comment type="caution">
    <text evidence="1">The sequence shown here is derived from an EMBL/GenBank/DDBJ whole genome shotgun (WGS) entry which is preliminary data.</text>
</comment>
<proteinExistence type="predicted"/>
<evidence type="ECO:0000313" key="1">
    <source>
        <dbReference type="EMBL" id="EYB94442.1"/>
    </source>
</evidence>
<keyword evidence="2" id="KW-1185">Reference proteome</keyword>
<organism evidence="1 2">
    <name type="scientific">Ancylostoma ceylanicum</name>
    <dbReference type="NCBI Taxonomy" id="53326"/>
    <lineage>
        <taxon>Eukaryota</taxon>
        <taxon>Metazoa</taxon>
        <taxon>Ecdysozoa</taxon>
        <taxon>Nematoda</taxon>
        <taxon>Chromadorea</taxon>
        <taxon>Rhabditida</taxon>
        <taxon>Rhabditina</taxon>
        <taxon>Rhabditomorpha</taxon>
        <taxon>Strongyloidea</taxon>
        <taxon>Ancylostomatidae</taxon>
        <taxon>Ancylostomatinae</taxon>
        <taxon>Ancylostoma</taxon>
    </lineage>
</organism>
<accession>A0A016SVL1</accession>